<name>A0A2M4C7R2_9DIPT</name>
<feature type="region of interest" description="Disordered" evidence="1">
    <location>
        <begin position="57"/>
        <end position="113"/>
    </location>
</feature>
<evidence type="ECO:0000256" key="1">
    <source>
        <dbReference type="SAM" id="MobiDB-lite"/>
    </source>
</evidence>
<accession>A0A2M4C7R2</accession>
<reference evidence="2" key="1">
    <citation type="submission" date="2018-01" db="EMBL/GenBank/DDBJ databases">
        <title>An insight into the sialome of Amazonian anophelines.</title>
        <authorList>
            <person name="Ribeiro J.M."/>
            <person name="Scarpassa V."/>
            <person name="Calvo E."/>
        </authorList>
    </citation>
    <scope>NUCLEOTIDE SEQUENCE</scope>
    <source>
        <tissue evidence="2">Salivary glands</tissue>
    </source>
</reference>
<protein>
    <submittedName>
        <fullName evidence="2">Putative secreted protein</fullName>
    </submittedName>
</protein>
<sequence length="113" mass="12346">MERSGGSPVWPMLPLLLLHHHHHHPALPSTASSSTASSSTGVDTVVAASSTNTFLFSKHPSCSHSHRKTIHPVRVPYRSQKLPSKHRNPVVRRSSSVLTLSPPSQHERSKGNL</sequence>
<dbReference type="EMBL" id="GGFJ01012199">
    <property type="protein sequence ID" value="MBW61340.1"/>
    <property type="molecule type" value="Transcribed_RNA"/>
</dbReference>
<feature type="compositionally biased region" description="Low complexity" evidence="1">
    <location>
        <begin position="91"/>
        <end position="104"/>
    </location>
</feature>
<evidence type="ECO:0000313" key="2">
    <source>
        <dbReference type="EMBL" id="MBW61340.1"/>
    </source>
</evidence>
<organism evidence="2">
    <name type="scientific">Anopheles marajoara</name>
    <dbReference type="NCBI Taxonomy" id="58244"/>
    <lineage>
        <taxon>Eukaryota</taxon>
        <taxon>Metazoa</taxon>
        <taxon>Ecdysozoa</taxon>
        <taxon>Arthropoda</taxon>
        <taxon>Hexapoda</taxon>
        <taxon>Insecta</taxon>
        <taxon>Pterygota</taxon>
        <taxon>Neoptera</taxon>
        <taxon>Endopterygota</taxon>
        <taxon>Diptera</taxon>
        <taxon>Nematocera</taxon>
        <taxon>Culicoidea</taxon>
        <taxon>Culicidae</taxon>
        <taxon>Anophelinae</taxon>
        <taxon>Anopheles</taxon>
    </lineage>
</organism>
<dbReference type="AlphaFoldDB" id="A0A2M4C7R2"/>
<proteinExistence type="predicted"/>